<name>A0A1C3EAF9_9GAMM</name>
<protein>
    <submittedName>
        <fullName evidence="2">Uncharacterized protein</fullName>
    </submittedName>
</protein>
<organism evidence="2 3">
    <name type="scientific">Veronia pacifica</name>
    <dbReference type="NCBI Taxonomy" id="1080227"/>
    <lineage>
        <taxon>Bacteria</taxon>
        <taxon>Pseudomonadati</taxon>
        <taxon>Pseudomonadota</taxon>
        <taxon>Gammaproteobacteria</taxon>
        <taxon>Vibrionales</taxon>
        <taxon>Vibrionaceae</taxon>
        <taxon>Veronia</taxon>
    </lineage>
</organism>
<evidence type="ECO:0000313" key="2">
    <source>
        <dbReference type="EMBL" id="ODA30247.1"/>
    </source>
</evidence>
<reference evidence="2 3" key="1">
    <citation type="submission" date="2016-05" db="EMBL/GenBank/DDBJ databases">
        <title>Genomic Taxonomy of the Vibrionaceae.</title>
        <authorList>
            <person name="Gomez-Gil B."/>
            <person name="Enciso-Ibarra J."/>
        </authorList>
    </citation>
    <scope>NUCLEOTIDE SEQUENCE [LARGE SCALE GENOMIC DNA]</scope>
    <source>
        <strain evidence="2 3">CAIM 1920</strain>
    </source>
</reference>
<feature type="transmembrane region" description="Helical" evidence="1">
    <location>
        <begin position="7"/>
        <end position="30"/>
    </location>
</feature>
<keyword evidence="1" id="KW-1133">Transmembrane helix</keyword>
<evidence type="ECO:0000256" key="1">
    <source>
        <dbReference type="SAM" id="Phobius"/>
    </source>
</evidence>
<comment type="caution">
    <text evidence="2">The sequence shown here is derived from an EMBL/GenBank/DDBJ whole genome shotgun (WGS) entry which is preliminary data.</text>
</comment>
<dbReference type="EMBL" id="LYBM01000056">
    <property type="protein sequence ID" value="ODA30247.1"/>
    <property type="molecule type" value="Genomic_DNA"/>
</dbReference>
<sequence length="68" mass="7694">MPFSRFLIAWSVNTIPYCVIATYSGSISTIEDPKPAIITAVLLTAFFWLGWLVFRKLVLRQTLSLSDN</sequence>
<dbReference type="STRING" id="1080227.A8L45_20675"/>
<keyword evidence="3" id="KW-1185">Reference proteome</keyword>
<gene>
    <name evidence="2" type="ORF">A8L45_20675</name>
</gene>
<feature type="transmembrane region" description="Helical" evidence="1">
    <location>
        <begin position="36"/>
        <end position="54"/>
    </location>
</feature>
<dbReference type="AlphaFoldDB" id="A0A1C3EAF9"/>
<dbReference type="Proteomes" id="UP000094936">
    <property type="component" value="Unassembled WGS sequence"/>
</dbReference>
<keyword evidence="1" id="KW-0812">Transmembrane</keyword>
<keyword evidence="1" id="KW-0472">Membrane</keyword>
<evidence type="ECO:0000313" key="3">
    <source>
        <dbReference type="Proteomes" id="UP000094936"/>
    </source>
</evidence>
<accession>A0A1C3EAF9</accession>
<proteinExistence type="predicted"/>